<dbReference type="PANTHER" id="PTHR21139:SF42">
    <property type="entry name" value="TRIOSEPHOSPHATE ISOMERASE"/>
    <property type="match status" value="1"/>
</dbReference>
<evidence type="ECO:0000256" key="1">
    <source>
        <dbReference type="ARBA" id="ARBA00007422"/>
    </source>
</evidence>
<accession>A0ABQ0AW35</accession>
<dbReference type="Pfam" id="PF00121">
    <property type="entry name" value="TIM"/>
    <property type="match status" value="1"/>
</dbReference>
<feature type="binding site" evidence="6">
    <location>
        <begin position="234"/>
        <end position="235"/>
    </location>
    <ligand>
        <name>substrate</name>
    </ligand>
</feature>
<comment type="pathway">
    <text evidence="6 7">Carbohydrate degradation; glycolysis; D-glyceraldehyde 3-phosphate from glycerone phosphate: step 1/1.</text>
</comment>
<evidence type="ECO:0000256" key="2">
    <source>
        <dbReference type="ARBA" id="ARBA00022432"/>
    </source>
</evidence>
<dbReference type="PROSITE" id="PS51440">
    <property type="entry name" value="TIM_2"/>
    <property type="match status" value="1"/>
</dbReference>
<reference evidence="8 9" key="1">
    <citation type="submission" date="2024-04" db="EMBL/GenBank/DDBJ databases">
        <title>Defined microbial consortia suppress multidrug-resistant proinflammatory Enterobacteriaceae via ecological control.</title>
        <authorList>
            <person name="Furuichi M."/>
            <person name="Kawaguchi T."/>
            <person name="Pust M."/>
            <person name="Yasuma K."/>
            <person name="Plichta D."/>
            <person name="Hasegawa N."/>
            <person name="Ohya T."/>
            <person name="Bhattarai S."/>
            <person name="Sasajima S."/>
            <person name="Aoto Y."/>
            <person name="Tuganbaev T."/>
            <person name="Yaginuma M."/>
            <person name="Ueda M."/>
            <person name="Okahashi N."/>
            <person name="Amafuji K."/>
            <person name="Kiridooshi Y."/>
            <person name="Sugita K."/>
            <person name="Strazar M."/>
            <person name="Skelly A."/>
            <person name="Suda W."/>
            <person name="Hattori M."/>
            <person name="Nakamoto N."/>
            <person name="Caballero S."/>
            <person name="Norman J."/>
            <person name="Olle B."/>
            <person name="Tanoue T."/>
            <person name="Arita M."/>
            <person name="Bucci V."/>
            <person name="Atarashi K."/>
            <person name="Xavier R."/>
            <person name="Honda K."/>
        </authorList>
    </citation>
    <scope>NUCLEOTIDE SEQUENCE [LARGE SCALE GENOMIC DNA]</scope>
    <source>
        <strain evidence="9">f13</strain>
    </source>
</reference>
<dbReference type="CDD" id="cd00311">
    <property type="entry name" value="TIM"/>
    <property type="match status" value="1"/>
</dbReference>
<dbReference type="EC" id="5.3.1.1" evidence="6 7"/>
<organism evidence="8 9">
    <name type="scientific">Enterocloster alcoholdehydrogenati</name>
    <dbReference type="NCBI Taxonomy" id="2547410"/>
    <lineage>
        <taxon>Bacteria</taxon>
        <taxon>Bacillati</taxon>
        <taxon>Bacillota</taxon>
        <taxon>Clostridia</taxon>
        <taxon>Lachnospirales</taxon>
        <taxon>Lachnospiraceae</taxon>
        <taxon>Enterocloster</taxon>
    </lineage>
</organism>
<comment type="caution">
    <text evidence="8">The sequence shown here is derived from an EMBL/GenBank/DDBJ whole genome shotgun (WGS) entry which is preliminary data.</text>
</comment>
<dbReference type="Proteomes" id="UP001600894">
    <property type="component" value="Unassembled WGS sequence"/>
</dbReference>
<feature type="binding site" evidence="6">
    <location>
        <begin position="10"/>
        <end position="12"/>
    </location>
    <ligand>
        <name>substrate</name>
    </ligand>
</feature>
<dbReference type="EMBL" id="BAABXL010000001">
    <property type="protein sequence ID" value="GAA6268239.1"/>
    <property type="molecule type" value="Genomic_DNA"/>
</dbReference>
<dbReference type="NCBIfam" id="TIGR00419">
    <property type="entry name" value="tim"/>
    <property type="match status" value="1"/>
</dbReference>
<evidence type="ECO:0000256" key="4">
    <source>
        <dbReference type="ARBA" id="ARBA00023152"/>
    </source>
</evidence>
<feature type="binding site" evidence="6">
    <location>
        <position position="213"/>
    </location>
    <ligand>
        <name>substrate</name>
    </ligand>
</feature>
<protein>
    <recommendedName>
        <fullName evidence="6 7">Triosephosphate isomerase</fullName>
        <shortName evidence="6">TIM</shortName>
        <shortName evidence="6">TPI</shortName>
        <ecNumber evidence="6 7">5.3.1.1</ecNumber>
    </recommendedName>
    <alternativeName>
        <fullName evidence="6">Triose-phosphate isomerase</fullName>
    </alternativeName>
</protein>
<keyword evidence="4 6" id="KW-0324">Glycolysis</keyword>
<evidence type="ECO:0000256" key="6">
    <source>
        <dbReference type="HAMAP-Rule" id="MF_00147"/>
    </source>
</evidence>
<feature type="binding site" evidence="6">
    <location>
        <position position="173"/>
    </location>
    <ligand>
        <name>substrate</name>
    </ligand>
</feature>
<keyword evidence="9" id="KW-1185">Reference proteome</keyword>
<evidence type="ECO:0000256" key="5">
    <source>
        <dbReference type="ARBA" id="ARBA00023235"/>
    </source>
</evidence>
<dbReference type="InterPro" id="IPR013785">
    <property type="entry name" value="Aldolase_TIM"/>
</dbReference>
<dbReference type="GO" id="GO:0016853">
    <property type="term" value="F:isomerase activity"/>
    <property type="evidence" value="ECO:0007669"/>
    <property type="project" value="UniProtKB-KW"/>
</dbReference>
<dbReference type="InterPro" id="IPR022896">
    <property type="entry name" value="TrioseP_Isoase_bac/euk"/>
</dbReference>
<proteinExistence type="inferred from homology"/>
<dbReference type="HAMAP" id="MF_00147_B">
    <property type="entry name" value="TIM_B"/>
    <property type="match status" value="1"/>
</dbReference>
<dbReference type="SUPFAM" id="SSF51351">
    <property type="entry name" value="Triosephosphate isomerase (TIM)"/>
    <property type="match status" value="1"/>
</dbReference>
<comment type="function">
    <text evidence="6">Involved in the gluconeogenesis. Catalyzes stereospecifically the conversion of dihydroxyacetone phosphate (DHAP) to D-glyceraldehyde-3-phosphate (G3P).</text>
</comment>
<evidence type="ECO:0000256" key="7">
    <source>
        <dbReference type="RuleBase" id="RU363013"/>
    </source>
</evidence>
<dbReference type="InterPro" id="IPR020861">
    <property type="entry name" value="Triosephosphate_isomerase_AS"/>
</dbReference>
<gene>
    <name evidence="6 8" type="primary">tpiA</name>
    <name evidence="8" type="ORF">F130042H8_12990</name>
</gene>
<name>A0ABQ0AW35_9FIRM</name>
<dbReference type="RefSeq" id="WP_176254682.1">
    <property type="nucleotide sequence ID" value="NZ_BAABXL010000001.1"/>
</dbReference>
<dbReference type="PANTHER" id="PTHR21139">
    <property type="entry name" value="TRIOSEPHOSPHATE ISOMERASE"/>
    <property type="match status" value="1"/>
</dbReference>
<keyword evidence="5 6" id="KW-0413">Isomerase</keyword>
<feature type="active site" description="Electrophile" evidence="6">
    <location>
        <position position="95"/>
    </location>
</feature>
<sequence length="251" mass="27107">MARKKIIAGNWKMNMTPSEAVALVNELKPLVANDEVDVVFCVPAIDIIPAMEAAEGTNIQIGAENMYYEEKGAYTGEISPNMLTDAGVKYVIIGHSERREYFAETDETVNKKVLKAFEHGITPIICCGESLTQREQGITIDWIRQQIKIAFLNVTADQAKTAVIAYEPIWAIGTGKVATTEQAEEVCAAIRACIGEIYDQATAEAIRIQYGGSVSAASAPELFAQANIDGGLVGGASLKPDFGKIVNYKQA</sequence>
<keyword evidence="3 6" id="KW-0963">Cytoplasm</keyword>
<dbReference type="InterPro" id="IPR000652">
    <property type="entry name" value="Triosephosphate_isomerase"/>
</dbReference>
<evidence type="ECO:0000313" key="9">
    <source>
        <dbReference type="Proteomes" id="UP001600894"/>
    </source>
</evidence>
<comment type="catalytic activity">
    <reaction evidence="6 7">
        <text>D-glyceraldehyde 3-phosphate = dihydroxyacetone phosphate</text>
        <dbReference type="Rhea" id="RHEA:18585"/>
        <dbReference type="ChEBI" id="CHEBI:57642"/>
        <dbReference type="ChEBI" id="CHEBI:59776"/>
        <dbReference type="EC" id="5.3.1.1"/>
    </reaction>
</comment>
<evidence type="ECO:0000313" key="8">
    <source>
        <dbReference type="EMBL" id="GAA6268239.1"/>
    </source>
</evidence>
<keyword evidence="2 6" id="KW-0312">Gluconeogenesis</keyword>
<evidence type="ECO:0000256" key="3">
    <source>
        <dbReference type="ARBA" id="ARBA00022490"/>
    </source>
</evidence>
<comment type="subcellular location">
    <subcellularLocation>
        <location evidence="6 7">Cytoplasm</location>
    </subcellularLocation>
</comment>
<dbReference type="Gene3D" id="3.20.20.70">
    <property type="entry name" value="Aldolase class I"/>
    <property type="match status" value="1"/>
</dbReference>
<dbReference type="PROSITE" id="PS00171">
    <property type="entry name" value="TIM_1"/>
    <property type="match status" value="1"/>
</dbReference>
<comment type="subunit">
    <text evidence="6 7">Homodimer.</text>
</comment>
<comment type="similarity">
    <text evidence="1 6 7">Belongs to the triosephosphate isomerase family.</text>
</comment>
<feature type="active site" description="Proton acceptor" evidence="6">
    <location>
        <position position="167"/>
    </location>
</feature>
<dbReference type="InterPro" id="IPR035990">
    <property type="entry name" value="TIM_sf"/>
</dbReference>
<comment type="pathway">
    <text evidence="6 7">Carbohydrate biosynthesis; gluconeogenesis.</text>
</comment>